<dbReference type="PANTHER" id="PTHR33133">
    <property type="entry name" value="OS08G0107100 PROTEIN-RELATED"/>
    <property type="match status" value="1"/>
</dbReference>
<feature type="transmembrane region" description="Helical" evidence="1">
    <location>
        <begin position="180"/>
        <end position="211"/>
    </location>
</feature>
<evidence type="ECO:0000313" key="2">
    <source>
        <dbReference type="EMBL" id="EXB94939.1"/>
    </source>
</evidence>
<keyword evidence="1" id="KW-0472">Membrane</keyword>
<sequence length="335" mass="37848">MGFIKILSGLFQILGESFKICFRNWKLISSMTLFHIFLNSILSFPNLFSATPSVANFPTNKTTVPPLDINNLDDSPYANYFFYLFTLVKMTLKPFFGVKFVVLIANSLVSLFFATTIILASTTNSSAKGLHVKKFLTMVVKSWKRTLLTSFYAALLGLVYAFFVLALLFLYPTINPRSLILLWITISVVTTAPILCIYYIYVVWNLALVVSVLKEKGGIEALKRASEILKGFMLKGFLLNLLLEILPASFTPYLKLEENFNRSDLAEVFLLFFIFQSISSVAIVFSLISHTVLYYECKKIHGKSSNEILYTIPLIISACGTELEKNILLRSTRMS</sequence>
<feature type="transmembrane region" description="Helical" evidence="1">
    <location>
        <begin position="270"/>
        <end position="295"/>
    </location>
</feature>
<keyword evidence="3" id="KW-1185">Reference proteome</keyword>
<dbReference type="Proteomes" id="UP000030645">
    <property type="component" value="Unassembled WGS sequence"/>
</dbReference>
<gene>
    <name evidence="2" type="ORF">L484_023048</name>
</gene>
<evidence type="ECO:0000256" key="1">
    <source>
        <dbReference type="SAM" id="Phobius"/>
    </source>
</evidence>
<evidence type="ECO:0000313" key="3">
    <source>
        <dbReference type="Proteomes" id="UP000030645"/>
    </source>
</evidence>
<dbReference type="eggNOG" id="ENOG502S2UB">
    <property type="taxonomic scope" value="Eukaryota"/>
</dbReference>
<dbReference type="STRING" id="981085.W9RK60"/>
<feature type="transmembrane region" description="Helical" evidence="1">
    <location>
        <begin position="151"/>
        <end position="174"/>
    </location>
</feature>
<keyword evidence="1" id="KW-0812">Transmembrane</keyword>
<organism evidence="2 3">
    <name type="scientific">Morus notabilis</name>
    <dbReference type="NCBI Taxonomy" id="981085"/>
    <lineage>
        <taxon>Eukaryota</taxon>
        <taxon>Viridiplantae</taxon>
        <taxon>Streptophyta</taxon>
        <taxon>Embryophyta</taxon>
        <taxon>Tracheophyta</taxon>
        <taxon>Spermatophyta</taxon>
        <taxon>Magnoliopsida</taxon>
        <taxon>eudicotyledons</taxon>
        <taxon>Gunneridae</taxon>
        <taxon>Pentapetalae</taxon>
        <taxon>rosids</taxon>
        <taxon>fabids</taxon>
        <taxon>Rosales</taxon>
        <taxon>Moraceae</taxon>
        <taxon>Moreae</taxon>
        <taxon>Morus</taxon>
    </lineage>
</organism>
<name>W9RK60_9ROSA</name>
<dbReference type="AlphaFoldDB" id="W9RK60"/>
<feature type="transmembrane region" description="Helical" evidence="1">
    <location>
        <begin position="100"/>
        <end position="120"/>
    </location>
</feature>
<feature type="transmembrane region" description="Helical" evidence="1">
    <location>
        <begin position="232"/>
        <end position="250"/>
    </location>
</feature>
<reference evidence="3" key="1">
    <citation type="submission" date="2013-01" db="EMBL/GenBank/DDBJ databases">
        <title>Draft Genome Sequence of a Mulberry Tree, Morus notabilis C.K. Schneid.</title>
        <authorList>
            <person name="He N."/>
            <person name="Zhao S."/>
        </authorList>
    </citation>
    <scope>NUCLEOTIDE SEQUENCE</scope>
</reference>
<protein>
    <submittedName>
        <fullName evidence="2">Uncharacterized protein</fullName>
    </submittedName>
</protein>
<accession>W9RK60</accession>
<proteinExistence type="predicted"/>
<dbReference type="PANTHER" id="PTHR33133:SF1">
    <property type="entry name" value="EXPRESSED PROTEIN-RELATED"/>
    <property type="match status" value="1"/>
</dbReference>
<keyword evidence="1" id="KW-1133">Transmembrane helix</keyword>
<dbReference type="EMBL" id="KE345183">
    <property type="protein sequence ID" value="EXB94939.1"/>
    <property type="molecule type" value="Genomic_DNA"/>
</dbReference>